<keyword evidence="4" id="KW-1185">Reference proteome</keyword>
<gene>
    <name evidence="3" type="ORF">DPMN_030846</name>
</gene>
<feature type="region of interest" description="Disordered" evidence="1">
    <location>
        <begin position="1"/>
        <end position="23"/>
    </location>
</feature>
<evidence type="ECO:0000313" key="4">
    <source>
        <dbReference type="Proteomes" id="UP000828390"/>
    </source>
</evidence>
<reference evidence="3" key="1">
    <citation type="journal article" date="2019" name="bioRxiv">
        <title>The Genome of the Zebra Mussel, Dreissena polymorpha: A Resource for Invasive Species Research.</title>
        <authorList>
            <person name="McCartney M.A."/>
            <person name="Auch B."/>
            <person name="Kono T."/>
            <person name="Mallez S."/>
            <person name="Zhang Y."/>
            <person name="Obille A."/>
            <person name="Becker A."/>
            <person name="Abrahante J.E."/>
            <person name="Garbe J."/>
            <person name="Badalamenti J.P."/>
            <person name="Herman A."/>
            <person name="Mangelson H."/>
            <person name="Liachko I."/>
            <person name="Sullivan S."/>
            <person name="Sone E.D."/>
            <person name="Koren S."/>
            <person name="Silverstein K.A.T."/>
            <person name="Beckman K.B."/>
            <person name="Gohl D.M."/>
        </authorList>
    </citation>
    <scope>NUCLEOTIDE SEQUENCE</scope>
    <source>
        <strain evidence="3">Duluth1</strain>
        <tissue evidence="3">Whole animal</tissue>
    </source>
</reference>
<feature type="domain" description="MADF" evidence="2">
    <location>
        <begin position="28"/>
        <end position="116"/>
    </location>
</feature>
<dbReference type="PANTHER" id="PTHR12243">
    <property type="entry name" value="MADF DOMAIN TRANSCRIPTION FACTOR"/>
    <property type="match status" value="1"/>
</dbReference>
<proteinExistence type="predicted"/>
<comment type="caution">
    <text evidence="3">The sequence shown here is derived from an EMBL/GenBank/DDBJ whole genome shotgun (WGS) entry which is preliminary data.</text>
</comment>
<evidence type="ECO:0000256" key="1">
    <source>
        <dbReference type="SAM" id="MobiDB-lite"/>
    </source>
</evidence>
<protein>
    <recommendedName>
        <fullName evidence="2">MADF domain-containing protein</fullName>
    </recommendedName>
</protein>
<dbReference type="AlphaFoldDB" id="A0A9D4LZS7"/>
<dbReference type="EMBL" id="JAIWYP010000002">
    <property type="protein sequence ID" value="KAH3867713.1"/>
    <property type="molecule type" value="Genomic_DNA"/>
</dbReference>
<organism evidence="3 4">
    <name type="scientific">Dreissena polymorpha</name>
    <name type="common">Zebra mussel</name>
    <name type="synonym">Mytilus polymorpha</name>
    <dbReference type="NCBI Taxonomy" id="45954"/>
    <lineage>
        <taxon>Eukaryota</taxon>
        <taxon>Metazoa</taxon>
        <taxon>Spiralia</taxon>
        <taxon>Lophotrochozoa</taxon>
        <taxon>Mollusca</taxon>
        <taxon>Bivalvia</taxon>
        <taxon>Autobranchia</taxon>
        <taxon>Heteroconchia</taxon>
        <taxon>Euheterodonta</taxon>
        <taxon>Imparidentia</taxon>
        <taxon>Neoheterodontei</taxon>
        <taxon>Myida</taxon>
        <taxon>Dreissenoidea</taxon>
        <taxon>Dreissenidae</taxon>
        <taxon>Dreissena</taxon>
    </lineage>
</organism>
<reference evidence="3" key="2">
    <citation type="submission" date="2020-11" db="EMBL/GenBank/DDBJ databases">
        <authorList>
            <person name="McCartney M.A."/>
            <person name="Auch B."/>
            <person name="Kono T."/>
            <person name="Mallez S."/>
            <person name="Becker A."/>
            <person name="Gohl D.M."/>
            <person name="Silverstein K.A.T."/>
            <person name="Koren S."/>
            <person name="Bechman K.B."/>
            <person name="Herman A."/>
            <person name="Abrahante J.E."/>
            <person name="Garbe J."/>
        </authorList>
    </citation>
    <scope>NUCLEOTIDE SEQUENCE</scope>
    <source>
        <strain evidence="3">Duluth1</strain>
        <tissue evidence="3">Whole animal</tissue>
    </source>
</reference>
<accession>A0A9D4LZS7</accession>
<dbReference type="PROSITE" id="PS51029">
    <property type="entry name" value="MADF"/>
    <property type="match status" value="1"/>
</dbReference>
<dbReference type="PANTHER" id="PTHR12243:SF60">
    <property type="entry name" value="SI:CH211-15D5.12-RELATED"/>
    <property type="match status" value="1"/>
</dbReference>
<dbReference type="GO" id="GO:0005667">
    <property type="term" value="C:transcription regulator complex"/>
    <property type="evidence" value="ECO:0007669"/>
    <property type="project" value="TreeGrafter"/>
</dbReference>
<dbReference type="InterPro" id="IPR039353">
    <property type="entry name" value="TF_Adf1"/>
</dbReference>
<name>A0A9D4LZS7_DREPO</name>
<dbReference type="GO" id="GO:0005634">
    <property type="term" value="C:nucleus"/>
    <property type="evidence" value="ECO:0007669"/>
    <property type="project" value="TreeGrafter"/>
</dbReference>
<sequence length="140" mass="16264">MQPADSPVKLKKNKLTTRSDLSSSEKEVMIEWLKEHPILYNKKLSSYKDKAKKDSLWNEQAVLLEKDVSILHVWYRSIRTRFGKLAKLKSGSGSGERTECDLWVLENFKFFKSHIHGVQPRTVVSVSTTFFSNLHLHLNF</sequence>
<evidence type="ECO:0000259" key="2">
    <source>
        <dbReference type="PROSITE" id="PS51029"/>
    </source>
</evidence>
<dbReference type="GO" id="GO:0006357">
    <property type="term" value="P:regulation of transcription by RNA polymerase II"/>
    <property type="evidence" value="ECO:0007669"/>
    <property type="project" value="TreeGrafter"/>
</dbReference>
<dbReference type="InterPro" id="IPR006578">
    <property type="entry name" value="MADF-dom"/>
</dbReference>
<dbReference type="Pfam" id="PF10545">
    <property type="entry name" value="MADF_DNA_bdg"/>
    <property type="match status" value="1"/>
</dbReference>
<dbReference type="Proteomes" id="UP000828390">
    <property type="component" value="Unassembled WGS sequence"/>
</dbReference>
<evidence type="ECO:0000313" key="3">
    <source>
        <dbReference type="EMBL" id="KAH3867713.1"/>
    </source>
</evidence>